<proteinExistence type="predicted"/>
<comment type="caution">
    <text evidence="1">The sequence shown here is derived from an EMBL/GenBank/DDBJ whole genome shotgun (WGS) entry which is preliminary data.</text>
</comment>
<sequence>MTGQPNLVSHSARLAYIYIGHLLALFPTMSLSASESSLAAASSCSGPYEPRLVQPAIPLVFVTPVFPFYARYIWLTIDAKETLASLNDPDVDIITQDIKGKTYIGCAVQLPNTWSPDFTSAAMELLAPGKPEQFAGIEPWMSFPLFPQVEDPRPDREALFSMNAFPLPGFCHWTILPTVTCRFPKDRREPGDTPRLTPVSQCLYLSAKLDAKNSRVSAESSMPPAGALAAQPLCRGGYDISSFSAEDIADPRDFFAEQRVLFELEQESLARRRLVDKTEPSHAQHSYARPCPRKWREKWGKFLSQIRRCTSLVCGSNLGRTYKPPSPDN</sequence>
<name>A0AA39Q0D8_9AGAR</name>
<accession>A0AA39Q0D8</accession>
<keyword evidence="2" id="KW-1185">Reference proteome</keyword>
<reference evidence="1" key="1">
    <citation type="submission" date="2023-06" db="EMBL/GenBank/DDBJ databases">
        <authorList>
            <consortium name="Lawrence Berkeley National Laboratory"/>
            <person name="Ahrendt S."/>
            <person name="Sahu N."/>
            <person name="Indic B."/>
            <person name="Wong-Bajracharya J."/>
            <person name="Merenyi Z."/>
            <person name="Ke H.-M."/>
            <person name="Monk M."/>
            <person name="Kocsube S."/>
            <person name="Drula E."/>
            <person name="Lipzen A."/>
            <person name="Balint B."/>
            <person name="Henrissat B."/>
            <person name="Andreopoulos B."/>
            <person name="Martin F.M."/>
            <person name="Harder C.B."/>
            <person name="Rigling D."/>
            <person name="Ford K.L."/>
            <person name="Foster G.D."/>
            <person name="Pangilinan J."/>
            <person name="Papanicolaou A."/>
            <person name="Barry K."/>
            <person name="LaButti K."/>
            <person name="Viragh M."/>
            <person name="Koriabine M."/>
            <person name="Yan M."/>
            <person name="Riley R."/>
            <person name="Champramary S."/>
            <person name="Plett K.L."/>
            <person name="Tsai I.J."/>
            <person name="Slot J."/>
            <person name="Sipos G."/>
            <person name="Plett J."/>
            <person name="Nagy L.G."/>
            <person name="Grigoriev I.V."/>
        </authorList>
    </citation>
    <scope>NUCLEOTIDE SEQUENCE</scope>
    <source>
        <strain evidence="1">HWK02</strain>
    </source>
</reference>
<organism evidence="1 2">
    <name type="scientific">Armillaria luteobubalina</name>
    <dbReference type="NCBI Taxonomy" id="153913"/>
    <lineage>
        <taxon>Eukaryota</taxon>
        <taxon>Fungi</taxon>
        <taxon>Dikarya</taxon>
        <taxon>Basidiomycota</taxon>
        <taxon>Agaricomycotina</taxon>
        <taxon>Agaricomycetes</taxon>
        <taxon>Agaricomycetidae</taxon>
        <taxon>Agaricales</taxon>
        <taxon>Marasmiineae</taxon>
        <taxon>Physalacriaceae</taxon>
        <taxon>Armillaria</taxon>
    </lineage>
</organism>
<evidence type="ECO:0000313" key="2">
    <source>
        <dbReference type="Proteomes" id="UP001175228"/>
    </source>
</evidence>
<protein>
    <submittedName>
        <fullName evidence="1">Uncharacterized protein</fullName>
    </submittedName>
</protein>
<gene>
    <name evidence="1" type="ORF">EDD18DRAFT_1176997</name>
</gene>
<dbReference type="EMBL" id="JAUEPU010000022">
    <property type="protein sequence ID" value="KAK0493938.1"/>
    <property type="molecule type" value="Genomic_DNA"/>
</dbReference>
<evidence type="ECO:0000313" key="1">
    <source>
        <dbReference type="EMBL" id="KAK0493938.1"/>
    </source>
</evidence>
<dbReference type="Proteomes" id="UP001175228">
    <property type="component" value="Unassembled WGS sequence"/>
</dbReference>
<dbReference type="AlphaFoldDB" id="A0AA39Q0D8"/>